<comment type="caution">
    <text evidence="1">The sequence shown here is derived from an EMBL/GenBank/DDBJ whole genome shotgun (WGS) entry which is preliminary data.</text>
</comment>
<proteinExistence type="predicted"/>
<evidence type="ECO:0000313" key="2">
    <source>
        <dbReference type="Proteomes" id="UP001527090"/>
    </source>
</evidence>
<sequence length="53" mass="6413">MTIQQRASIERAIEEYMPLYDRYLFEPDPTIRQKLKAEMQAIESKYGIQGEWF</sequence>
<name>A0ABT4E9X8_PAEAL</name>
<reference evidence="1 2" key="1">
    <citation type="submission" date="2022-05" db="EMBL/GenBank/DDBJ databases">
        <title>Genome Sequencing of Bee-Associated Microbes.</title>
        <authorList>
            <person name="Dunlap C."/>
        </authorList>
    </citation>
    <scope>NUCLEOTIDE SEQUENCE [LARGE SCALE GENOMIC DNA]</scope>
    <source>
        <strain evidence="1 2">NRRL NRS-750</strain>
    </source>
</reference>
<evidence type="ECO:0000313" key="1">
    <source>
        <dbReference type="EMBL" id="MCY9530539.1"/>
    </source>
</evidence>
<keyword evidence="2" id="KW-1185">Reference proteome</keyword>
<dbReference type="RefSeq" id="WP_268632291.1">
    <property type="nucleotide sequence ID" value="NZ_JAMDLY010000012.1"/>
</dbReference>
<dbReference type="Proteomes" id="UP001527090">
    <property type="component" value="Unassembled WGS sequence"/>
</dbReference>
<gene>
    <name evidence="1" type="ORF">M5X04_14550</name>
</gene>
<organism evidence="1 2">
    <name type="scientific">Paenibacillus alvei</name>
    <name type="common">Bacillus alvei</name>
    <dbReference type="NCBI Taxonomy" id="44250"/>
    <lineage>
        <taxon>Bacteria</taxon>
        <taxon>Bacillati</taxon>
        <taxon>Bacillota</taxon>
        <taxon>Bacilli</taxon>
        <taxon>Bacillales</taxon>
        <taxon>Paenibacillaceae</taxon>
        <taxon>Paenibacillus</taxon>
    </lineage>
</organism>
<dbReference type="EMBL" id="JAMDLY010000012">
    <property type="protein sequence ID" value="MCY9530539.1"/>
    <property type="molecule type" value="Genomic_DNA"/>
</dbReference>
<protein>
    <submittedName>
        <fullName evidence="1">Uncharacterized protein</fullName>
    </submittedName>
</protein>
<accession>A0ABT4E9X8</accession>